<accession>A0ABS8RRK2</accession>
<organism evidence="1 2">
    <name type="scientific">Datura stramonium</name>
    <name type="common">Jimsonweed</name>
    <name type="synonym">Common thornapple</name>
    <dbReference type="NCBI Taxonomy" id="4076"/>
    <lineage>
        <taxon>Eukaryota</taxon>
        <taxon>Viridiplantae</taxon>
        <taxon>Streptophyta</taxon>
        <taxon>Embryophyta</taxon>
        <taxon>Tracheophyta</taxon>
        <taxon>Spermatophyta</taxon>
        <taxon>Magnoliopsida</taxon>
        <taxon>eudicotyledons</taxon>
        <taxon>Gunneridae</taxon>
        <taxon>Pentapetalae</taxon>
        <taxon>asterids</taxon>
        <taxon>lamiids</taxon>
        <taxon>Solanales</taxon>
        <taxon>Solanaceae</taxon>
        <taxon>Solanoideae</taxon>
        <taxon>Datureae</taxon>
        <taxon>Datura</taxon>
    </lineage>
</organism>
<protein>
    <submittedName>
        <fullName evidence="1">Uncharacterized protein</fullName>
    </submittedName>
</protein>
<name>A0ABS8RRK2_DATST</name>
<gene>
    <name evidence="1" type="ORF">HAX54_051546</name>
</gene>
<keyword evidence="2" id="KW-1185">Reference proteome</keyword>
<dbReference type="Proteomes" id="UP000823775">
    <property type="component" value="Unassembled WGS sequence"/>
</dbReference>
<sequence length="72" mass="7761">ITRVLPISKGQLPYEDSLATWPVGSLNQATRYESPAHSSLCTPGQSLPAPPTLLGAYGFMPQNGHNPQLIHH</sequence>
<comment type="caution">
    <text evidence="1">The sequence shown here is derived from an EMBL/GenBank/DDBJ whole genome shotgun (WGS) entry which is preliminary data.</text>
</comment>
<feature type="non-terminal residue" evidence="1">
    <location>
        <position position="1"/>
    </location>
</feature>
<evidence type="ECO:0000313" key="1">
    <source>
        <dbReference type="EMBL" id="MCD7449357.1"/>
    </source>
</evidence>
<dbReference type="EMBL" id="JACEIK010000092">
    <property type="protein sequence ID" value="MCD7449357.1"/>
    <property type="molecule type" value="Genomic_DNA"/>
</dbReference>
<proteinExistence type="predicted"/>
<evidence type="ECO:0000313" key="2">
    <source>
        <dbReference type="Proteomes" id="UP000823775"/>
    </source>
</evidence>
<reference evidence="1 2" key="1">
    <citation type="journal article" date="2021" name="BMC Genomics">
        <title>Datura genome reveals duplications of psychoactive alkaloid biosynthetic genes and high mutation rate following tissue culture.</title>
        <authorList>
            <person name="Rajewski A."/>
            <person name="Carter-House D."/>
            <person name="Stajich J."/>
            <person name="Litt A."/>
        </authorList>
    </citation>
    <scope>NUCLEOTIDE SEQUENCE [LARGE SCALE GENOMIC DNA]</scope>
    <source>
        <strain evidence="1">AR-01</strain>
    </source>
</reference>